<accession>A0A9X4H0Q3</accession>
<dbReference type="EMBL" id="JAKOAV010000058">
    <property type="protein sequence ID" value="MDF9410010.1"/>
    <property type="molecule type" value="Genomic_DNA"/>
</dbReference>
<dbReference type="Pfam" id="PF19778">
    <property type="entry name" value="RE_endonuc"/>
    <property type="match status" value="1"/>
</dbReference>
<organism evidence="2 3">
    <name type="scientific">Pelotomaculum isophthalicicum JI</name>
    <dbReference type="NCBI Taxonomy" id="947010"/>
    <lineage>
        <taxon>Bacteria</taxon>
        <taxon>Bacillati</taxon>
        <taxon>Bacillota</taxon>
        <taxon>Clostridia</taxon>
        <taxon>Eubacteriales</taxon>
        <taxon>Desulfotomaculaceae</taxon>
        <taxon>Pelotomaculum</taxon>
    </lineage>
</organism>
<name>A0A9X4H0Q3_9FIRM</name>
<evidence type="ECO:0000313" key="3">
    <source>
        <dbReference type="Proteomes" id="UP001154312"/>
    </source>
</evidence>
<gene>
    <name evidence="2" type="ORF">L7E55_16945</name>
</gene>
<sequence length="97" mass="11361">MEREIAEKLDTDQNVKFYCKLPRWFVVPTPLGDYNPDWAVVTEHDDKLYLVRETKSTHDRDGRRETENRKIDCGQAHFDALGVNFKVATSIYEVLSK</sequence>
<comment type="caution">
    <text evidence="2">The sequence shown here is derived from an EMBL/GenBank/DDBJ whole genome shotgun (WGS) entry which is preliminary data.</text>
</comment>
<dbReference type="Proteomes" id="UP001154312">
    <property type="component" value="Unassembled WGS sequence"/>
</dbReference>
<protein>
    <recommendedName>
        <fullName evidence="1">Type III restriction enzyme C-terminal endonuclease domain-containing protein</fullName>
    </recommendedName>
</protein>
<evidence type="ECO:0000313" key="2">
    <source>
        <dbReference type="EMBL" id="MDF9410010.1"/>
    </source>
</evidence>
<feature type="domain" description="Type III restriction enzyme C-terminal endonuclease" evidence="1">
    <location>
        <begin position="1"/>
        <end position="89"/>
    </location>
</feature>
<dbReference type="GO" id="GO:0015668">
    <property type="term" value="F:type III site-specific deoxyribonuclease activity"/>
    <property type="evidence" value="ECO:0007669"/>
    <property type="project" value="InterPro"/>
</dbReference>
<dbReference type="InterPro" id="IPR045572">
    <property type="entry name" value="RE_endonuc_C"/>
</dbReference>
<proteinExistence type="predicted"/>
<dbReference type="AlphaFoldDB" id="A0A9X4H0Q3"/>
<reference evidence="2" key="1">
    <citation type="submission" date="2022-02" db="EMBL/GenBank/DDBJ databases">
        <authorList>
            <person name="Leng L."/>
        </authorList>
    </citation>
    <scope>NUCLEOTIDE SEQUENCE</scope>
    <source>
        <strain evidence="2">JI</strain>
    </source>
</reference>
<evidence type="ECO:0000259" key="1">
    <source>
        <dbReference type="Pfam" id="PF19778"/>
    </source>
</evidence>
<keyword evidence="3" id="KW-1185">Reference proteome</keyword>